<keyword evidence="9" id="KW-1185">Reference proteome</keyword>
<evidence type="ECO:0000313" key="9">
    <source>
        <dbReference type="Proteomes" id="UP000051883"/>
    </source>
</evidence>
<organism evidence="6 8">
    <name type="scientific">Limosilactobacillus antri DSM 16041</name>
    <dbReference type="NCBI Taxonomy" id="525309"/>
    <lineage>
        <taxon>Bacteria</taxon>
        <taxon>Bacillati</taxon>
        <taxon>Bacillota</taxon>
        <taxon>Bacilli</taxon>
        <taxon>Lactobacillales</taxon>
        <taxon>Lactobacillaceae</taxon>
        <taxon>Limosilactobacillus</taxon>
    </lineage>
</organism>
<evidence type="ECO:0000256" key="3">
    <source>
        <dbReference type="ARBA" id="ARBA00022829"/>
    </source>
</evidence>
<proteinExistence type="inferred from homology"/>
<evidence type="ECO:0000313" key="8">
    <source>
        <dbReference type="Proteomes" id="UP000003675"/>
    </source>
</evidence>
<keyword evidence="1 5" id="KW-0963">Cytoplasm</keyword>
<keyword evidence="2 5" id="KW-0132">Cell division</keyword>
<dbReference type="Proteomes" id="UP000051883">
    <property type="component" value="Unassembled WGS sequence"/>
</dbReference>
<evidence type="ECO:0000313" key="7">
    <source>
        <dbReference type="EMBL" id="KRK59621.1"/>
    </source>
</evidence>
<reference evidence="6 8" key="1">
    <citation type="submission" date="2009-09" db="EMBL/GenBank/DDBJ databases">
        <authorList>
            <person name="Qin X."/>
            <person name="Bachman B."/>
            <person name="Battles P."/>
            <person name="Bell A."/>
            <person name="Bess C."/>
            <person name="Bickham C."/>
            <person name="Chaboub L."/>
            <person name="Chen D."/>
            <person name="Coyle M."/>
            <person name="Deiros D.R."/>
            <person name="Dinh H."/>
            <person name="Forbes L."/>
            <person name="Fowler G."/>
            <person name="Francisco L."/>
            <person name="Fu Q."/>
            <person name="Gubbala S."/>
            <person name="Hale W."/>
            <person name="Han Y."/>
            <person name="Hemphill L."/>
            <person name="Highlander S.K."/>
            <person name="Hirani K."/>
            <person name="Hogues M."/>
            <person name="Jackson L."/>
            <person name="Jakkamsetti A."/>
            <person name="Javaid M."/>
            <person name="Jiang H."/>
            <person name="Korchina V."/>
            <person name="Kovar C."/>
            <person name="Lara F."/>
            <person name="Lee S."/>
            <person name="Mata R."/>
            <person name="Mathew T."/>
            <person name="Moen C."/>
            <person name="Morales K."/>
            <person name="Munidasa M."/>
            <person name="Nazareth L."/>
            <person name="Ngo R."/>
            <person name="Nguyen L."/>
            <person name="Okwuonu G."/>
            <person name="Ongeri F."/>
            <person name="Patil S."/>
            <person name="Petrosino J."/>
            <person name="Pham C."/>
            <person name="Pham P."/>
            <person name="Pu L.-L."/>
            <person name="Puazo M."/>
            <person name="Raj R."/>
            <person name="Reid J."/>
            <person name="Rouhana J."/>
            <person name="Saada N."/>
            <person name="Shang Y."/>
            <person name="Simmons D."/>
            <person name="Thornton R."/>
            <person name="Warren J."/>
            <person name="Weissenberger G."/>
            <person name="Zhang J."/>
            <person name="Zhang L."/>
            <person name="Zhou C."/>
            <person name="Zhu D."/>
            <person name="Muzny D."/>
            <person name="Worley K."/>
            <person name="Gibbs R."/>
        </authorList>
    </citation>
    <scope>NUCLEOTIDE SEQUENCE [LARGE SCALE GENOMIC DNA]</scope>
    <source>
        <strain evidence="6 8">DSM 16041</strain>
    </source>
</reference>
<dbReference type="GO" id="GO:0005737">
    <property type="term" value="C:cytoplasm"/>
    <property type="evidence" value="ECO:0007669"/>
    <property type="project" value="UniProtKB-SubCell"/>
</dbReference>
<evidence type="ECO:0000313" key="6">
    <source>
        <dbReference type="EMBL" id="EEW53351.1"/>
    </source>
</evidence>
<comment type="subcellular location">
    <subcellularLocation>
        <location evidence="5">Cytoplasm</location>
    </subcellularLocation>
    <text evidence="5">Associated with two foci at the outer edges of the nucleoid region in young cells, and at four foci within both cell halves in older cells.</text>
</comment>
<gene>
    <name evidence="5 6" type="primary">scpB</name>
    <name evidence="7" type="ORF">FC31_GL000558</name>
    <name evidence="6" type="ORF">HMPREF0494_1495</name>
</gene>
<dbReference type="GO" id="GO:0006260">
    <property type="term" value="P:DNA replication"/>
    <property type="evidence" value="ECO:0007669"/>
    <property type="project" value="UniProtKB-UniRule"/>
</dbReference>
<reference evidence="7 9" key="2">
    <citation type="journal article" date="2015" name="Genome Announc.">
        <title>Expanding the biotechnology potential of lactobacilli through comparative genomics of 213 strains and associated genera.</title>
        <authorList>
            <person name="Sun Z."/>
            <person name="Harris H.M."/>
            <person name="McCann A."/>
            <person name="Guo C."/>
            <person name="Argimon S."/>
            <person name="Zhang W."/>
            <person name="Yang X."/>
            <person name="Jeffery I.B."/>
            <person name="Cooney J.C."/>
            <person name="Kagawa T.F."/>
            <person name="Liu W."/>
            <person name="Song Y."/>
            <person name="Salvetti E."/>
            <person name="Wrobel A."/>
            <person name="Rasinkangas P."/>
            <person name="Parkhill J."/>
            <person name="Rea M.C."/>
            <person name="O'Sullivan O."/>
            <person name="Ritari J."/>
            <person name="Douillard F.P."/>
            <person name="Paul Ross R."/>
            <person name="Yang R."/>
            <person name="Briner A.E."/>
            <person name="Felis G.E."/>
            <person name="de Vos W.M."/>
            <person name="Barrangou R."/>
            <person name="Klaenhammer T.R."/>
            <person name="Caufield P.W."/>
            <person name="Cui Y."/>
            <person name="Zhang H."/>
            <person name="O'Toole P.W."/>
        </authorList>
    </citation>
    <scope>NUCLEOTIDE SEQUENCE [LARGE SCALE GENOMIC DNA]</scope>
    <source>
        <strain evidence="7 9">DSM 16041</strain>
    </source>
</reference>
<comment type="subunit">
    <text evidence="5">Homodimer. Homodimerization may be required to stabilize the binding of ScpA to the Smc head domains. Component of a cohesin-like complex composed of ScpA, ScpB and the Smc homodimer, in which ScpA and ScpB bind to the head domain of Smc. The presence of the three proteins is required for the association of the complex with DNA.</text>
</comment>
<dbReference type="NCBIfam" id="TIGR00281">
    <property type="entry name" value="SMC-Scp complex subunit ScpB"/>
    <property type="match status" value="1"/>
</dbReference>
<name>C8P851_9LACO</name>
<evidence type="ECO:0000256" key="2">
    <source>
        <dbReference type="ARBA" id="ARBA00022618"/>
    </source>
</evidence>
<dbReference type="Proteomes" id="UP000003675">
    <property type="component" value="Unassembled WGS sequence"/>
</dbReference>
<dbReference type="InterPro" id="IPR005234">
    <property type="entry name" value="ScpB_csome_segregation"/>
</dbReference>
<dbReference type="Pfam" id="PF04079">
    <property type="entry name" value="SMC_ScpB"/>
    <property type="match status" value="1"/>
</dbReference>
<dbReference type="GO" id="GO:0051304">
    <property type="term" value="P:chromosome separation"/>
    <property type="evidence" value="ECO:0007669"/>
    <property type="project" value="InterPro"/>
</dbReference>
<evidence type="ECO:0000256" key="5">
    <source>
        <dbReference type="HAMAP-Rule" id="MF_01804"/>
    </source>
</evidence>
<dbReference type="STRING" id="525309.HMPREF0494_1495"/>
<keyword evidence="4 5" id="KW-0131">Cell cycle</keyword>
<dbReference type="AlphaFoldDB" id="C8P851"/>
<dbReference type="HOGENOM" id="CLU_045647_5_3_9"/>
<dbReference type="PANTHER" id="PTHR34298">
    <property type="entry name" value="SEGREGATION AND CONDENSATION PROTEIN B"/>
    <property type="match status" value="1"/>
</dbReference>
<dbReference type="Gene3D" id="1.10.10.10">
    <property type="entry name" value="Winged helix-like DNA-binding domain superfamily/Winged helix DNA-binding domain"/>
    <property type="match status" value="2"/>
</dbReference>
<dbReference type="EMBL" id="ACLL01000041">
    <property type="protein sequence ID" value="EEW53351.1"/>
    <property type="molecule type" value="Genomic_DNA"/>
</dbReference>
<comment type="similarity">
    <text evidence="5">Belongs to the ScpB family.</text>
</comment>
<dbReference type="InterPro" id="IPR036388">
    <property type="entry name" value="WH-like_DNA-bd_sf"/>
</dbReference>
<evidence type="ECO:0000256" key="1">
    <source>
        <dbReference type="ARBA" id="ARBA00022490"/>
    </source>
</evidence>
<comment type="function">
    <text evidence="5">Participates in chromosomal partition during cell division. May act via the formation of a condensin-like complex containing Smc and ScpA that pull DNA away from mid-cell into both cell halves.</text>
</comment>
<dbReference type="PANTHER" id="PTHR34298:SF2">
    <property type="entry name" value="SEGREGATION AND CONDENSATION PROTEIN B"/>
    <property type="match status" value="1"/>
</dbReference>
<dbReference type="HAMAP" id="MF_01804">
    <property type="entry name" value="ScpB"/>
    <property type="match status" value="1"/>
</dbReference>
<dbReference type="RefSeq" id="WP_007123043.1">
    <property type="nucleotide sequence ID" value="NZ_AZDK01000017.1"/>
</dbReference>
<protein>
    <recommendedName>
        <fullName evidence="5">Segregation and condensation protein B</fullName>
    </recommendedName>
</protein>
<dbReference type="GO" id="GO:0051301">
    <property type="term" value="P:cell division"/>
    <property type="evidence" value="ECO:0007669"/>
    <property type="project" value="UniProtKB-KW"/>
</dbReference>
<dbReference type="EMBL" id="AZDK01000017">
    <property type="protein sequence ID" value="KRK59621.1"/>
    <property type="molecule type" value="Genomic_DNA"/>
</dbReference>
<sequence>MTKTQASNLAQVEGLLFISGDEGITLGDLAKITGFMKPALRRMLADLQTKYAQDQDSALILLQSADTYRLATKQELAPVIKHFFEVPLTVPLTTALLETLAIIAYRQPITRLEIDSIRGVQSSGGIQKLMVRGLIDTKGRLDAPGRPFLYVTTDNFLDYFGLGSLDELPALPEQVDADDPGLSGDLFLAALQSRERHEEEK</sequence>
<dbReference type="eggNOG" id="COG1386">
    <property type="taxonomic scope" value="Bacteria"/>
</dbReference>
<accession>C8P851</accession>
<dbReference type="PATRIC" id="fig|525309.8.peg.572"/>
<dbReference type="InterPro" id="IPR036390">
    <property type="entry name" value="WH_DNA-bd_sf"/>
</dbReference>
<comment type="caution">
    <text evidence="6">The sequence shown here is derived from an EMBL/GenBank/DDBJ whole genome shotgun (WGS) entry which is preliminary data.</text>
</comment>
<dbReference type="PIRSF" id="PIRSF019345">
    <property type="entry name" value="ScpB"/>
    <property type="match status" value="1"/>
</dbReference>
<dbReference type="SUPFAM" id="SSF46785">
    <property type="entry name" value="Winged helix' DNA-binding domain"/>
    <property type="match status" value="2"/>
</dbReference>
<keyword evidence="3 5" id="KW-0159">Chromosome partition</keyword>
<evidence type="ECO:0000256" key="4">
    <source>
        <dbReference type="ARBA" id="ARBA00023306"/>
    </source>
</evidence>